<organism evidence="1 2">
    <name type="scientific">Aquilegia coerulea</name>
    <name type="common">Rocky mountain columbine</name>
    <dbReference type="NCBI Taxonomy" id="218851"/>
    <lineage>
        <taxon>Eukaryota</taxon>
        <taxon>Viridiplantae</taxon>
        <taxon>Streptophyta</taxon>
        <taxon>Embryophyta</taxon>
        <taxon>Tracheophyta</taxon>
        <taxon>Spermatophyta</taxon>
        <taxon>Magnoliopsida</taxon>
        <taxon>Ranunculales</taxon>
        <taxon>Ranunculaceae</taxon>
        <taxon>Thalictroideae</taxon>
        <taxon>Aquilegia</taxon>
    </lineage>
</organism>
<dbReference type="EMBL" id="KZ305091">
    <property type="protein sequence ID" value="PIA27886.1"/>
    <property type="molecule type" value="Genomic_DNA"/>
</dbReference>
<evidence type="ECO:0000313" key="1">
    <source>
        <dbReference type="EMBL" id="PIA27886.1"/>
    </source>
</evidence>
<dbReference type="STRING" id="218851.A0A2G5C9C7"/>
<name>A0A2G5C9C7_AQUCA</name>
<dbReference type="InParanoid" id="A0A2G5C9C7"/>
<accession>A0A2G5C9C7</accession>
<dbReference type="AlphaFoldDB" id="A0A2G5C9C7"/>
<evidence type="ECO:0000313" key="2">
    <source>
        <dbReference type="Proteomes" id="UP000230069"/>
    </source>
</evidence>
<keyword evidence="2" id="KW-1185">Reference proteome</keyword>
<sequence length="132" mass="15072">MTVVGAAKETENQREIYYDENMKKRNEISMKFAAKLKGFIEFDNNSESGGSSSAEEFDSPKSVWKSDAWKEIEGGFTVLHNQVLKIRHEEDSIQLKSNLEAFFRENNKPIFVTKHILPSSPLSGKTAIRSYH</sequence>
<reference evidence="1 2" key="1">
    <citation type="submission" date="2017-09" db="EMBL/GenBank/DDBJ databases">
        <title>WGS assembly of Aquilegia coerulea Goldsmith.</title>
        <authorList>
            <person name="Hodges S."/>
            <person name="Kramer E."/>
            <person name="Nordborg M."/>
            <person name="Tomkins J."/>
            <person name="Borevitz J."/>
            <person name="Derieg N."/>
            <person name="Yan J."/>
            <person name="Mihaltcheva S."/>
            <person name="Hayes R.D."/>
            <person name="Rokhsar D."/>
        </authorList>
    </citation>
    <scope>NUCLEOTIDE SEQUENCE [LARGE SCALE GENOMIC DNA]</scope>
    <source>
        <strain evidence="2">cv. Goldsmith</strain>
    </source>
</reference>
<protein>
    <submittedName>
        <fullName evidence="1">Uncharacterized protein</fullName>
    </submittedName>
</protein>
<dbReference type="OrthoDB" id="1938251at2759"/>
<dbReference type="Proteomes" id="UP000230069">
    <property type="component" value="Unassembled WGS sequence"/>
</dbReference>
<proteinExistence type="predicted"/>
<gene>
    <name evidence="1" type="ORF">AQUCO_07400013v1</name>
</gene>